<accession>A0A8S5RM99</accession>
<name>A0A8S5RM99_9VIRU</name>
<sequence>MTRHPNIAVKRSPKNTWLVIEYTGTSYDHKHWSTGSHFKRKSKKIAEYKTFEEAAEKAEYIRTNKSKGN</sequence>
<protein>
    <submittedName>
        <fullName evidence="1">Uncharacterized protein</fullName>
    </submittedName>
</protein>
<reference evidence="1" key="1">
    <citation type="journal article" date="2021" name="Proc. Natl. Acad. Sci. U.S.A.">
        <title>A Catalog of Tens of Thousands of Viruses from Human Metagenomes Reveals Hidden Associations with Chronic Diseases.</title>
        <authorList>
            <person name="Tisza M.J."/>
            <person name="Buck C.B."/>
        </authorList>
    </citation>
    <scope>NUCLEOTIDE SEQUENCE</scope>
    <source>
        <strain evidence="1">Ctn3M15</strain>
    </source>
</reference>
<dbReference type="EMBL" id="BK059116">
    <property type="protein sequence ID" value="DAE32124.1"/>
    <property type="molecule type" value="Genomic_DNA"/>
</dbReference>
<evidence type="ECO:0000313" key="1">
    <source>
        <dbReference type="EMBL" id="DAE32124.1"/>
    </source>
</evidence>
<proteinExistence type="predicted"/>
<organism evidence="1">
    <name type="scientific">virus sp. ctn3M15</name>
    <dbReference type="NCBI Taxonomy" id="2825821"/>
    <lineage>
        <taxon>Viruses</taxon>
    </lineage>
</organism>